<dbReference type="Proteomes" id="UP000034664">
    <property type="component" value="Unassembled WGS sequence"/>
</dbReference>
<dbReference type="InterPro" id="IPR046341">
    <property type="entry name" value="SET_dom_sf"/>
</dbReference>
<dbReference type="Gene3D" id="2.170.270.10">
    <property type="entry name" value="SET domain"/>
    <property type="match status" value="1"/>
</dbReference>
<feature type="domain" description="SET" evidence="1">
    <location>
        <begin position="1"/>
        <end position="116"/>
    </location>
</feature>
<dbReference type="Pfam" id="PF00856">
    <property type="entry name" value="SET"/>
    <property type="match status" value="1"/>
</dbReference>
<dbReference type="CDD" id="cd08161">
    <property type="entry name" value="SET"/>
    <property type="match status" value="1"/>
</dbReference>
<protein>
    <submittedName>
        <fullName evidence="2">Nuclear protein SET</fullName>
    </submittedName>
</protein>
<evidence type="ECO:0000313" key="2">
    <source>
        <dbReference type="EMBL" id="KKR71621.1"/>
    </source>
</evidence>
<accession>A0A0G0TA10</accession>
<evidence type="ECO:0000259" key="1">
    <source>
        <dbReference type="PROSITE" id="PS50280"/>
    </source>
</evidence>
<dbReference type="EMBL" id="LBZM01000023">
    <property type="protein sequence ID" value="KKR71621.1"/>
    <property type="molecule type" value="Genomic_DNA"/>
</dbReference>
<comment type="caution">
    <text evidence="2">The sequence shown here is derived from an EMBL/GenBank/DDBJ whole genome shotgun (WGS) entry which is preliminary data.</text>
</comment>
<evidence type="ECO:0000313" key="3">
    <source>
        <dbReference type="Proteomes" id="UP000034664"/>
    </source>
</evidence>
<reference evidence="2 3" key="1">
    <citation type="journal article" date="2015" name="Nature">
        <title>rRNA introns, odd ribosomes, and small enigmatic genomes across a large radiation of phyla.</title>
        <authorList>
            <person name="Brown C.T."/>
            <person name="Hug L.A."/>
            <person name="Thomas B.C."/>
            <person name="Sharon I."/>
            <person name="Castelle C.J."/>
            <person name="Singh A."/>
            <person name="Wilkins M.J."/>
            <person name="Williams K.H."/>
            <person name="Banfield J.F."/>
        </authorList>
    </citation>
    <scope>NUCLEOTIDE SEQUENCE [LARGE SCALE GENOMIC DNA]</scope>
</reference>
<name>A0A0G0TA10_9BACT</name>
<dbReference type="PROSITE" id="PS50280">
    <property type="entry name" value="SET"/>
    <property type="match status" value="1"/>
</dbReference>
<proteinExistence type="predicted"/>
<dbReference type="AlphaFoldDB" id="A0A0G0TA10"/>
<sequence>MIYIKYKLDKSKFHGIGLFTDEDLKKGQLVYTASPLLDVNITREQFDQLDEKEKREIEYWGFWDEPNNLWHVDFDVSKFINHSYEPTLTQDQNHQDAYLITTKNLKAGEELTQNYLEFETEEDLIKREIQAK</sequence>
<gene>
    <name evidence="2" type="ORF">UU14_C0023G0021</name>
</gene>
<dbReference type="SUPFAM" id="SSF82199">
    <property type="entry name" value="SET domain"/>
    <property type="match status" value="1"/>
</dbReference>
<organism evidence="2 3">
    <name type="scientific">Candidatus Roizmanbacteria bacterium GW2011_GWB1_40_7</name>
    <dbReference type="NCBI Taxonomy" id="1618482"/>
    <lineage>
        <taxon>Bacteria</taxon>
        <taxon>Candidatus Roizmaniibacteriota</taxon>
    </lineage>
</organism>
<dbReference type="InterPro" id="IPR001214">
    <property type="entry name" value="SET_dom"/>
</dbReference>